<evidence type="ECO:0000256" key="11">
    <source>
        <dbReference type="ARBA" id="ARBA00048567"/>
    </source>
</evidence>
<keyword evidence="10" id="KW-0057">Aromatic amino acid biosynthesis</keyword>
<keyword evidence="14" id="KW-1185">Reference proteome</keyword>
<dbReference type="InterPro" id="IPR031322">
    <property type="entry name" value="Shikimate/glucono_kinase"/>
</dbReference>
<dbReference type="PANTHER" id="PTHR21087">
    <property type="entry name" value="SHIKIMATE KINASE"/>
    <property type="match status" value="1"/>
</dbReference>
<evidence type="ECO:0000256" key="12">
    <source>
        <dbReference type="SAM" id="MobiDB-lite"/>
    </source>
</evidence>
<keyword evidence="7" id="KW-0547">Nucleotide-binding</keyword>
<dbReference type="InterPro" id="IPR027417">
    <property type="entry name" value="P-loop_NTPase"/>
</dbReference>
<dbReference type="Pfam" id="PF01202">
    <property type="entry name" value="SKI"/>
    <property type="match status" value="1"/>
</dbReference>
<dbReference type="PROSITE" id="PS01128">
    <property type="entry name" value="SHIKIMATE_KINASE"/>
    <property type="match status" value="1"/>
</dbReference>
<evidence type="ECO:0000256" key="9">
    <source>
        <dbReference type="ARBA" id="ARBA00022840"/>
    </source>
</evidence>
<dbReference type="PRINTS" id="PR01100">
    <property type="entry name" value="SHIKIMTKNASE"/>
</dbReference>
<dbReference type="EC" id="2.7.1.71" evidence="4"/>
<dbReference type="InterPro" id="IPR023000">
    <property type="entry name" value="Shikimate_kinase_CS"/>
</dbReference>
<keyword evidence="6" id="KW-0808">Transferase</keyword>
<organism evidence="13 14">
    <name type="scientific">Coccomyxa subellipsoidea</name>
    <dbReference type="NCBI Taxonomy" id="248742"/>
    <lineage>
        <taxon>Eukaryota</taxon>
        <taxon>Viridiplantae</taxon>
        <taxon>Chlorophyta</taxon>
        <taxon>core chlorophytes</taxon>
        <taxon>Trebouxiophyceae</taxon>
        <taxon>Trebouxiophyceae incertae sedis</taxon>
        <taxon>Coccomyxaceae</taxon>
        <taxon>Coccomyxa</taxon>
    </lineage>
</organism>
<evidence type="ECO:0000256" key="8">
    <source>
        <dbReference type="ARBA" id="ARBA00022777"/>
    </source>
</evidence>
<dbReference type="Proteomes" id="UP001491310">
    <property type="component" value="Unassembled WGS sequence"/>
</dbReference>
<dbReference type="Gene3D" id="3.40.50.300">
    <property type="entry name" value="P-loop containing nucleotide triphosphate hydrolases"/>
    <property type="match status" value="1"/>
</dbReference>
<comment type="catalytic activity">
    <reaction evidence="11">
        <text>shikimate + ATP = 3-phosphoshikimate + ADP + H(+)</text>
        <dbReference type="Rhea" id="RHEA:13121"/>
        <dbReference type="ChEBI" id="CHEBI:15378"/>
        <dbReference type="ChEBI" id="CHEBI:30616"/>
        <dbReference type="ChEBI" id="CHEBI:36208"/>
        <dbReference type="ChEBI" id="CHEBI:145989"/>
        <dbReference type="ChEBI" id="CHEBI:456216"/>
        <dbReference type="EC" id="2.7.1.71"/>
    </reaction>
</comment>
<evidence type="ECO:0000313" key="13">
    <source>
        <dbReference type="EMBL" id="KAK9917267.1"/>
    </source>
</evidence>
<evidence type="ECO:0000256" key="7">
    <source>
        <dbReference type="ARBA" id="ARBA00022741"/>
    </source>
</evidence>
<dbReference type="InterPro" id="IPR000623">
    <property type="entry name" value="Shikimate_kinase/TSH1"/>
</dbReference>
<dbReference type="SUPFAM" id="SSF52540">
    <property type="entry name" value="P-loop containing nucleoside triphosphate hydrolases"/>
    <property type="match status" value="1"/>
</dbReference>
<dbReference type="HAMAP" id="MF_00109">
    <property type="entry name" value="Shikimate_kinase"/>
    <property type="match status" value="1"/>
</dbReference>
<proteinExistence type="inferred from homology"/>
<evidence type="ECO:0000256" key="4">
    <source>
        <dbReference type="ARBA" id="ARBA00012154"/>
    </source>
</evidence>
<protein>
    <recommendedName>
        <fullName evidence="4">shikimate kinase</fullName>
        <ecNumber evidence="4">2.7.1.71</ecNumber>
    </recommendedName>
</protein>
<feature type="region of interest" description="Disordered" evidence="12">
    <location>
        <begin position="308"/>
        <end position="334"/>
    </location>
</feature>
<comment type="function">
    <text evidence="1">Catalyzes the specific phosphorylation of the 3-hydroxyl group of shikimic acid using ATP as a cosubstrate.</text>
</comment>
<sequence>MTSAFCAPGRNLPAFLSASSLRQIKQFGAWQSPQNVCALRQKLRNAAFRQQSCSTRSVQQKHQRELIVRAHVEGLDESISDYDVLTQKVEALAAEVMELLDGTSLYLVGMMGSGKSTVGKIVASALKYPYLDCDTLIEKMAGCTVAEIFADEGEESFRDLESQVLHELMPFKAVVVSTGGGAVTRKQNWGYMQHGVVVWLTGPPELLSRRALRDGTQSRPLLSESSAGSEEGGDDEYAATVAKLRDILDKRRHMYEHADLHIPLEVSPTDPGDCGATPAVIAYRLLKALSERLKNDAAEREAAKEFEITDSGPLPPTMRQMDAVQNNGAQGNSA</sequence>
<feature type="region of interest" description="Disordered" evidence="12">
    <location>
        <begin position="211"/>
        <end position="235"/>
    </location>
</feature>
<reference evidence="13 14" key="1">
    <citation type="journal article" date="2024" name="Nat. Commun.">
        <title>Phylogenomics reveals the evolutionary origins of lichenization in chlorophyte algae.</title>
        <authorList>
            <person name="Puginier C."/>
            <person name="Libourel C."/>
            <person name="Otte J."/>
            <person name="Skaloud P."/>
            <person name="Haon M."/>
            <person name="Grisel S."/>
            <person name="Petersen M."/>
            <person name="Berrin J.G."/>
            <person name="Delaux P.M."/>
            <person name="Dal Grande F."/>
            <person name="Keller J."/>
        </authorList>
    </citation>
    <scope>NUCLEOTIDE SEQUENCE [LARGE SCALE GENOMIC DNA]</scope>
    <source>
        <strain evidence="13 14">SAG 216-7</strain>
    </source>
</reference>
<evidence type="ECO:0000256" key="6">
    <source>
        <dbReference type="ARBA" id="ARBA00022679"/>
    </source>
</evidence>
<gene>
    <name evidence="13" type="ORF">WJX75_002538</name>
</gene>
<accession>A0ABR2Z029</accession>
<feature type="compositionally biased region" description="Polar residues" evidence="12">
    <location>
        <begin position="323"/>
        <end position="334"/>
    </location>
</feature>
<comment type="pathway">
    <text evidence="2">Metabolic intermediate biosynthesis; chorismate biosynthesis; chorismate from D-erythrose 4-phosphate and phosphoenolpyruvate: step 5/7.</text>
</comment>
<keyword evidence="5" id="KW-0028">Amino-acid biosynthesis</keyword>
<dbReference type="EMBL" id="JALJOT010000002">
    <property type="protein sequence ID" value="KAK9917267.1"/>
    <property type="molecule type" value="Genomic_DNA"/>
</dbReference>
<evidence type="ECO:0000256" key="5">
    <source>
        <dbReference type="ARBA" id="ARBA00022605"/>
    </source>
</evidence>
<comment type="similarity">
    <text evidence="3">Belongs to the shikimate kinase family.</text>
</comment>
<evidence type="ECO:0000256" key="10">
    <source>
        <dbReference type="ARBA" id="ARBA00023141"/>
    </source>
</evidence>
<evidence type="ECO:0000313" key="14">
    <source>
        <dbReference type="Proteomes" id="UP001491310"/>
    </source>
</evidence>
<evidence type="ECO:0000256" key="3">
    <source>
        <dbReference type="ARBA" id="ARBA00006997"/>
    </source>
</evidence>
<dbReference type="PANTHER" id="PTHR21087:SF16">
    <property type="entry name" value="SHIKIMATE KINASE 1, CHLOROPLASTIC"/>
    <property type="match status" value="1"/>
</dbReference>
<keyword evidence="9" id="KW-0067">ATP-binding</keyword>
<keyword evidence="8" id="KW-0418">Kinase</keyword>
<comment type="caution">
    <text evidence="13">The sequence shown here is derived from an EMBL/GenBank/DDBJ whole genome shotgun (WGS) entry which is preliminary data.</text>
</comment>
<dbReference type="CDD" id="cd00464">
    <property type="entry name" value="SK"/>
    <property type="match status" value="1"/>
</dbReference>
<evidence type="ECO:0000256" key="2">
    <source>
        <dbReference type="ARBA" id="ARBA00004842"/>
    </source>
</evidence>
<name>A0ABR2Z029_9CHLO</name>
<evidence type="ECO:0000256" key="1">
    <source>
        <dbReference type="ARBA" id="ARBA00002641"/>
    </source>
</evidence>